<dbReference type="EMBL" id="SLWW01000012">
    <property type="protein sequence ID" value="TCO69953.1"/>
    <property type="molecule type" value="Genomic_DNA"/>
</dbReference>
<accession>A0A4R2K984</accession>
<sequence length="79" mass="8350">MSIVFLIIIGAAAGFVATRLMRIDADIVTTVAIGIFGALIGGLVLRVLMALTGFAAGFVGAVLGAMLLIWLYQTFLRHR</sequence>
<feature type="transmembrane region" description="Helical" evidence="1">
    <location>
        <begin position="52"/>
        <end position="72"/>
    </location>
</feature>
<reference evidence="2 3" key="1">
    <citation type="submission" date="2019-03" db="EMBL/GenBank/DDBJ databases">
        <title>Genomic Encyclopedia of Type Strains, Phase IV (KMG-IV): sequencing the most valuable type-strain genomes for metagenomic binning, comparative biology and taxonomic classification.</title>
        <authorList>
            <person name="Goeker M."/>
        </authorList>
    </citation>
    <scope>NUCLEOTIDE SEQUENCE [LARGE SCALE GENOMIC DNA]</scope>
    <source>
        <strain evidence="2 3">DSM 4868</strain>
    </source>
</reference>
<gene>
    <name evidence="2" type="ORF">EV655_11281</name>
</gene>
<proteinExistence type="predicted"/>
<keyword evidence="1" id="KW-1133">Transmembrane helix</keyword>
<dbReference type="AlphaFoldDB" id="A0A4R2K984"/>
<keyword evidence="1" id="KW-0472">Membrane</keyword>
<dbReference type="Proteomes" id="UP000295142">
    <property type="component" value="Unassembled WGS sequence"/>
</dbReference>
<keyword evidence="3" id="KW-1185">Reference proteome</keyword>
<evidence type="ECO:0000256" key="1">
    <source>
        <dbReference type="SAM" id="Phobius"/>
    </source>
</evidence>
<feature type="transmembrane region" description="Helical" evidence="1">
    <location>
        <begin position="27"/>
        <end position="45"/>
    </location>
</feature>
<dbReference type="OrthoDB" id="7876027at2"/>
<evidence type="ECO:0000313" key="2">
    <source>
        <dbReference type="EMBL" id="TCO69953.1"/>
    </source>
</evidence>
<protein>
    <submittedName>
        <fullName evidence="2">Transglycosylase associated protein</fullName>
    </submittedName>
</protein>
<organism evidence="2 3">
    <name type="scientific">Rhodovulum euryhalinum</name>
    <dbReference type="NCBI Taxonomy" id="35805"/>
    <lineage>
        <taxon>Bacteria</taxon>
        <taxon>Pseudomonadati</taxon>
        <taxon>Pseudomonadota</taxon>
        <taxon>Alphaproteobacteria</taxon>
        <taxon>Rhodobacterales</taxon>
        <taxon>Paracoccaceae</taxon>
        <taxon>Rhodovulum</taxon>
    </lineage>
</organism>
<evidence type="ECO:0000313" key="3">
    <source>
        <dbReference type="Proteomes" id="UP000295142"/>
    </source>
</evidence>
<comment type="caution">
    <text evidence="2">The sequence shown here is derived from an EMBL/GenBank/DDBJ whole genome shotgun (WGS) entry which is preliminary data.</text>
</comment>
<dbReference type="RefSeq" id="WP_132546011.1">
    <property type="nucleotide sequence ID" value="NZ_SLWW01000012.1"/>
</dbReference>
<keyword evidence="1" id="KW-0812">Transmembrane</keyword>
<name>A0A4R2K984_9RHOB</name>